<evidence type="ECO:0000256" key="1">
    <source>
        <dbReference type="SAM" id="MobiDB-lite"/>
    </source>
</evidence>
<feature type="compositionally biased region" description="Polar residues" evidence="1">
    <location>
        <begin position="34"/>
        <end position="45"/>
    </location>
</feature>
<feature type="region of interest" description="Disordered" evidence="1">
    <location>
        <begin position="34"/>
        <end position="53"/>
    </location>
</feature>
<accession>A0ABD5YXD1</accession>
<gene>
    <name evidence="2" type="ORF">ACFQL7_21590</name>
</gene>
<organism evidence="2 3">
    <name type="scientific">Halocatena marina</name>
    <dbReference type="NCBI Taxonomy" id="2934937"/>
    <lineage>
        <taxon>Archaea</taxon>
        <taxon>Methanobacteriati</taxon>
        <taxon>Methanobacteriota</taxon>
        <taxon>Stenosarchaea group</taxon>
        <taxon>Halobacteria</taxon>
        <taxon>Halobacteriales</taxon>
        <taxon>Natronomonadaceae</taxon>
        <taxon>Halocatena</taxon>
    </lineage>
</organism>
<name>A0ABD5YXD1_9EURY</name>
<proteinExistence type="predicted"/>
<reference evidence="2 3" key="1">
    <citation type="journal article" date="2019" name="Int. J. Syst. Evol. Microbiol.">
        <title>The Global Catalogue of Microorganisms (GCM) 10K type strain sequencing project: providing services to taxonomists for standard genome sequencing and annotation.</title>
        <authorList>
            <consortium name="The Broad Institute Genomics Platform"/>
            <consortium name="The Broad Institute Genome Sequencing Center for Infectious Disease"/>
            <person name="Wu L."/>
            <person name="Ma J."/>
        </authorList>
    </citation>
    <scope>NUCLEOTIDE SEQUENCE [LARGE SCALE GENOMIC DNA]</scope>
    <source>
        <strain evidence="2 3">RDMS1</strain>
    </source>
</reference>
<dbReference type="RefSeq" id="WP_390206647.1">
    <property type="nucleotide sequence ID" value="NZ_JBHTAX010000004.1"/>
</dbReference>
<comment type="caution">
    <text evidence="2">The sequence shown here is derived from an EMBL/GenBank/DDBJ whole genome shotgun (WGS) entry which is preliminary data.</text>
</comment>
<dbReference type="AlphaFoldDB" id="A0ABD5YXD1"/>
<evidence type="ECO:0000313" key="3">
    <source>
        <dbReference type="Proteomes" id="UP001596417"/>
    </source>
</evidence>
<evidence type="ECO:0000313" key="2">
    <source>
        <dbReference type="EMBL" id="MFC7192145.1"/>
    </source>
</evidence>
<dbReference type="Proteomes" id="UP001596417">
    <property type="component" value="Unassembled WGS sequence"/>
</dbReference>
<protein>
    <submittedName>
        <fullName evidence="2">Uncharacterized protein</fullName>
    </submittedName>
</protein>
<dbReference type="EMBL" id="JBHTAX010000004">
    <property type="protein sequence ID" value="MFC7192145.1"/>
    <property type="molecule type" value="Genomic_DNA"/>
</dbReference>
<keyword evidence="3" id="KW-1185">Reference proteome</keyword>
<sequence>MPIDISLFDRSSRSLSDIDGCGGRPAVIAIRAISSQHAGGNATRSDNGDDEEG</sequence>